<sequence>MIPPLEFLCILKIEDIIDSNATDKIELPKSAIKAMTECRLLQVEATGEIVAHNDLV</sequence>
<dbReference type="Proteomes" id="UP000004455">
    <property type="component" value="Unassembled WGS sequence"/>
</dbReference>
<dbReference type="EMBL" id="AABW01000001">
    <property type="protein sequence ID" value="EAA25660.1"/>
    <property type="molecule type" value="Genomic_DNA"/>
</dbReference>
<dbReference type="RefSeq" id="WP_004996442.1">
    <property type="nucleotide sequence ID" value="NZ_AABW01000001.1"/>
</dbReference>
<accession>Q7PB24</accession>
<name>Q7PB24_RICS2</name>
<organism evidence="1 2">
    <name type="scientific">Rickettsia sibirica (strain ATCC VR-151 / 246)</name>
    <dbReference type="NCBI Taxonomy" id="272951"/>
    <lineage>
        <taxon>Bacteria</taxon>
        <taxon>Pseudomonadati</taxon>
        <taxon>Pseudomonadota</taxon>
        <taxon>Alphaproteobacteria</taxon>
        <taxon>Rickettsiales</taxon>
        <taxon>Rickettsiaceae</taxon>
        <taxon>Rickettsieae</taxon>
        <taxon>Rickettsia</taxon>
        <taxon>spotted fever group</taxon>
        <taxon>Rickettsia sibirica subgroup</taxon>
    </lineage>
</organism>
<dbReference type="GeneID" id="95362571"/>
<proteinExistence type="predicted"/>
<dbReference type="AlphaFoldDB" id="Q7PB24"/>
<evidence type="ECO:0000313" key="2">
    <source>
        <dbReference type="Proteomes" id="UP000004455"/>
    </source>
</evidence>
<dbReference type="HOGENOM" id="CLU_197581_0_0_5"/>
<evidence type="ECO:0000313" key="1">
    <source>
        <dbReference type="EMBL" id="EAA25660.1"/>
    </source>
</evidence>
<keyword evidence="2" id="KW-1185">Reference proteome</keyword>
<reference evidence="1" key="1">
    <citation type="submission" date="2003-02" db="EMBL/GenBank/DDBJ databases">
        <authorList>
            <person name="Malek J.A."/>
            <person name="Eremeeva M.E."/>
            <person name="Dasch G.A."/>
        </authorList>
    </citation>
    <scope>NUCLEOTIDE SEQUENCE [LARGE SCALE GENOMIC DNA]</scope>
    <source>
        <strain evidence="1">246</strain>
    </source>
</reference>
<protein>
    <submittedName>
        <fullName evidence="1">Uncharacterized protein</fullName>
    </submittedName>
</protein>
<comment type="caution">
    <text evidence="1">The sequence shown here is derived from an EMBL/GenBank/DDBJ whole genome shotgun (WGS) entry which is preliminary data.</text>
</comment>
<gene>
    <name evidence="1" type="ORF">rsib_orf421</name>
</gene>